<dbReference type="RefSeq" id="XP_069234276.1">
    <property type="nucleotide sequence ID" value="XM_069368713.1"/>
</dbReference>
<dbReference type="InterPro" id="IPR019410">
    <property type="entry name" value="Methyltransf_16"/>
</dbReference>
<protein>
    <submittedName>
        <fullName evidence="2">Uncharacterized protein</fullName>
    </submittedName>
</protein>
<gene>
    <name evidence="2" type="ORF">WHR41_00107</name>
</gene>
<keyword evidence="3" id="KW-1185">Reference proteome</keyword>
<comment type="caution">
    <text evidence="2">The sequence shown here is derived from an EMBL/GenBank/DDBJ whole genome shotgun (WGS) entry which is preliminary data.</text>
</comment>
<feature type="region of interest" description="Disordered" evidence="1">
    <location>
        <begin position="49"/>
        <end position="69"/>
    </location>
</feature>
<accession>A0AB34L904</accession>
<proteinExistence type="predicted"/>
<evidence type="ECO:0000313" key="3">
    <source>
        <dbReference type="Proteomes" id="UP000803884"/>
    </source>
</evidence>
<dbReference type="InterPro" id="IPR029063">
    <property type="entry name" value="SAM-dependent_MTases_sf"/>
</dbReference>
<dbReference type="GeneID" id="96001551"/>
<dbReference type="GO" id="GO:0005829">
    <property type="term" value="C:cytosol"/>
    <property type="evidence" value="ECO:0007669"/>
    <property type="project" value="TreeGrafter"/>
</dbReference>
<dbReference type="EMBL" id="JAAQHG020000001">
    <property type="protein sequence ID" value="KAL1591171.1"/>
    <property type="molecule type" value="Genomic_DNA"/>
</dbReference>
<dbReference type="SUPFAM" id="SSF53335">
    <property type="entry name" value="S-adenosyl-L-methionine-dependent methyltransferases"/>
    <property type="match status" value="1"/>
</dbReference>
<evidence type="ECO:0000256" key="1">
    <source>
        <dbReference type="SAM" id="MobiDB-lite"/>
    </source>
</evidence>
<name>A0AB34L904_9PEZI</name>
<dbReference type="PANTHER" id="PTHR14614">
    <property type="entry name" value="HEPATOCELLULAR CARCINOMA-ASSOCIATED ANTIGEN"/>
    <property type="match status" value="1"/>
</dbReference>
<feature type="compositionally biased region" description="Polar residues" evidence="1">
    <location>
        <begin position="49"/>
        <end position="65"/>
    </location>
</feature>
<dbReference type="Pfam" id="PF10294">
    <property type="entry name" value="Methyltransf_16"/>
    <property type="match status" value="1"/>
</dbReference>
<dbReference type="Gene3D" id="3.40.50.150">
    <property type="entry name" value="Vaccinia Virus protein VP39"/>
    <property type="match status" value="1"/>
</dbReference>
<reference evidence="2 3" key="1">
    <citation type="journal article" date="2020" name="Microbiol. Resour. Announc.">
        <title>Draft Genome Sequence of a Cladosporium Species Isolated from the Mesophotic Ascidian Didemnum maculosum.</title>
        <authorList>
            <person name="Gioti A."/>
            <person name="Siaperas R."/>
            <person name="Nikolaivits E."/>
            <person name="Le Goff G."/>
            <person name="Ouazzani J."/>
            <person name="Kotoulas G."/>
            <person name="Topakas E."/>
        </authorList>
    </citation>
    <scope>NUCLEOTIDE SEQUENCE [LARGE SCALE GENOMIC DNA]</scope>
    <source>
        <strain evidence="2 3">TM138-S3</strain>
    </source>
</reference>
<evidence type="ECO:0000313" key="2">
    <source>
        <dbReference type="EMBL" id="KAL1591171.1"/>
    </source>
</evidence>
<dbReference type="GO" id="GO:0008757">
    <property type="term" value="F:S-adenosylmethionine-dependent methyltransferase activity"/>
    <property type="evidence" value="ECO:0007669"/>
    <property type="project" value="UniProtKB-ARBA"/>
</dbReference>
<dbReference type="Proteomes" id="UP000803884">
    <property type="component" value="Unassembled WGS sequence"/>
</dbReference>
<dbReference type="AlphaFoldDB" id="A0AB34L904"/>
<feature type="region of interest" description="Disordered" evidence="1">
    <location>
        <begin position="1"/>
        <end position="20"/>
    </location>
</feature>
<organism evidence="2 3">
    <name type="scientific">Cladosporium halotolerans</name>
    <dbReference type="NCBI Taxonomy" id="1052096"/>
    <lineage>
        <taxon>Eukaryota</taxon>
        <taxon>Fungi</taxon>
        <taxon>Dikarya</taxon>
        <taxon>Ascomycota</taxon>
        <taxon>Pezizomycotina</taxon>
        <taxon>Dothideomycetes</taxon>
        <taxon>Dothideomycetidae</taxon>
        <taxon>Cladosporiales</taxon>
        <taxon>Cladosporiaceae</taxon>
        <taxon>Cladosporium</taxon>
    </lineage>
</organism>
<dbReference type="PANTHER" id="PTHR14614:SF156">
    <property type="entry name" value="PROTEIN-LYSINE N-METHYLTRANSFERASE EFM2"/>
    <property type="match status" value="1"/>
</dbReference>
<sequence>MEKFRTNLKASDLGLQDEEEGPLDVLDLPQLYTRPPAPVLLSTLADLSSQPSSWESTPRSRSGISTPLKRKRKIRNEGVPQYLTKIISSPLAWIEDDGEKELVWEAASQRLSERSGRTAMGAITRSFAIPLLPETEVHQAVGVVNAEQELAPDADDIVELTLYEPALTADNLGLKTWASSYLLAKQLSALQQYIPNLPQDAAILELGAGTGLVGMAAGFVFQRNVILTDLPEIVPNLEKNVRSNASVVSSHGGTLSTAKLDWTKPDDFEADVYAGSPNSFPLILAADPIYSPEHPKLLVNAIEYHLRTDVAARVVIETPLRDAYAPERKDLRDRLSSIGLQIIEEGEEIGYDDWSSGQGEELAEVRCWWSVWGRL</sequence>